<dbReference type="InterPro" id="IPR006840">
    <property type="entry name" value="ChaC"/>
</dbReference>
<evidence type="ECO:0000256" key="1">
    <source>
        <dbReference type="ARBA" id="ARBA00012344"/>
    </source>
</evidence>
<dbReference type="GO" id="GO:0005737">
    <property type="term" value="C:cytoplasm"/>
    <property type="evidence" value="ECO:0007669"/>
    <property type="project" value="TreeGrafter"/>
</dbReference>
<dbReference type="EMBL" id="BNCJ01000005">
    <property type="protein sequence ID" value="GHF51084.1"/>
    <property type="molecule type" value="Genomic_DNA"/>
</dbReference>
<dbReference type="InterPro" id="IPR036568">
    <property type="entry name" value="GGCT-like_sf"/>
</dbReference>
<dbReference type="SUPFAM" id="SSF110857">
    <property type="entry name" value="Gamma-glutamyl cyclotransferase-like"/>
    <property type="match status" value="1"/>
</dbReference>
<reference evidence="3" key="2">
    <citation type="submission" date="2020-09" db="EMBL/GenBank/DDBJ databases">
        <authorList>
            <person name="Sun Q."/>
            <person name="Kim S."/>
        </authorList>
    </citation>
    <scope>NUCLEOTIDE SEQUENCE</scope>
    <source>
        <strain evidence="3">KCTC 42650</strain>
    </source>
</reference>
<dbReference type="RefSeq" id="WP_189680278.1">
    <property type="nucleotide sequence ID" value="NZ_BNCJ01000005.1"/>
</dbReference>
<comment type="caution">
    <text evidence="3">The sequence shown here is derived from an EMBL/GenBank/DDBJ whole genome shotgun (WGS) entry which is preliminary data.</text>
</comment>
<dbReference type="GO" id="GO:0061928">
    <property type="term" value="F:glutathione specific gamma-glutamylcyclotransferase activity"/>
    <property type="evidence" value="ECO:0007669"/>
    <property type="project" value="UniProtKB-EC"/>
</dbReference>
<protein>
    <recommendedName>
        <fullName evidence="1">glutathione-specific gamma-glutamylcyclotransferase</fullName>
        <ecNumber evidence="1">4.3.2.7</ecNumber>
    </recommendedName>
</protein>
<dbReference type="CDD" id="cd06661">
    <property type="entry name" value="GGCT_like"/>
    <property type="match status" value="1"/>
</dbReference>
<keyword evidence="4" id="KW-1185">Reference proteome</keyword>
<dbReference type="AlphaFoldDB" id="A0A8J3M883"/>
<keyword evidence="2" id="KW-0456">Lyase</keyword>
<accession>A0A8J3M883</accession>
<dbReference type="GO" id="GO:0006751">
    <property type="term" value="P:glutathione catabolic process"/>
    <property type="evidence" value="ECO:0007669"/>
    <property type="project" value="InterPro"/>
</dbReference>
<evidence type="ECO:0000256" key="2">
    <source>
        <dbReference type="ARBA" id="ARBA00023239"/>
    </source>
</evidence>
<name>A0A8J3M883_9RHOB</name>
<proteinExistence type="predicted"/>
<evidence type="ECO:0000313" key="3">
    <source>
        <dbReference type="EMBL" id="GHF51084.1"/>
    </source>
</evidence>
<dbReference type="Proteomes" id="UP000626220">
    <property type="component" value="Unassembled WGS sequence"/>
</dbReference>
<dbReference type="PANTHER" id="PTHR12192">
    <property type="entry name" value="CATION TRANSPORT PROTEIN CHAC-RELATED"/>
    <property type="match status" value="1"/>
</dbReference>
<dbReference type="PANTHER" id="PTHR12192:SF2">
    <property type="entry name" value="GLUTATHIONE-SPECIFIC GAMMA-GLUTAMYLCYCLOTRANSFERASE 2"/>
    <property type="match status" value="1"/>
</dbReference>
<gene>
    <name evidence="3" type="ORF">GCM10017056_23480</name>
</gene>
<reference evidence="3" key="1">
    <citation type="journal article" date="2014" name="Int. J. Syst. Evol. Microbiol.">
        <title>Complete genome sequence of Corynebacterium casei LMG S-19264T (=DSM 44701T), isolated from a smear-ripened cheese.</title>
        <authorList>
            <consortium name="US DOE Joint Genome Institute (JGI-PGF)"/>
            <person name="Walter F."/>
            <person name="Albersmeier A."/>
            <person name="Kalinowski J."/>
            <person name="Ruckert C."/>
        </authorList>
    </citation>
    <scope>NUCLEOTIDE SEQUENCE</scope>
    <source>
        <strain evidence="3">KCTC 42650</strain>
    </source>
</reference>
<dbReference type="Gene3D" id="3.10.490.10">
    <property type="entry name" value="Gamma-glutamyl cyclotransferase-like"/>
    <property type="match status" value="1"/>
</dbReference>
<dbReference type="InterPro" id="IPR013024">
    <property type="entry name" value="GGCT-like"/>
</dbReference>
<organism evidence="3 4">
    <name type="scientific">Seohaeicola zhoushanensis</name>
    <dbReference type="NCBI Taxonomy" id="1569283"/>
    <lineage>
        <taxon>Bacteria</taxon>
        <taxon>Pseudomonadati</taxon>
        <taxon>Pseudomonadota</taxon>
        <taxon>Alphaproteobacteria</taxon>
        <taxon>Rhodobacterales</taxon>
        <taxon>Roseobacteraceae</taxon>
        <taxon>Seohaeicola</taxon>
    </lineage>
</organism>
<evidence type="ECO:0000313" key="4">
    <source>
        <dbReference type="Proteomes" id="UP000626220"/>
    </source>
</evidence>
<sequence>MTARVMRLTPEIVARVPPFSGEAGRLAGRSDRPEEADYAAAADHVLAGAPETGEVWVFAYGSLIWNPEFDFDQERLGRVAGWHRSFCLGWVRIYRGTPERPGLMLALDHGGSCKGVVFRLPPERMRENLLKILRREMPLKWERISVRWITVQTAEGPVRAIVFPADRRKDSYLSGVPEELVVEALATAAGERGSMAEYLASTIAHLEERGIHDRYLWQMQEAVAARIEAGPPGPSAALLAAAQGAAR</sequence>
<dbReference type="EC" id="4.3.2.7" evidence="1"/>
<dbReference type="Pfam" id="PF04752">
    <property type="entry name" value="ChaC"/>
    <property type="match status" value="1"/>
</dbReference>